<feature type="domain" description="ABC transporter" evidence="4">
    <location>
        <begin position="16"/>
        <end position="259"/>
    </location>
</feature>
<dbReference type="Pfam" id="PF16326">
    <property type="entry name" value="ABC_tran_CTD"/>
    <property type="match status" value="1"/>
</dbReference>
<dbReference type="InterPro" id="IPR027417">
    <property type="entry name" value="P-loop_NTPase"/>
</dbReference>
<name>A0ABN4AI35_EMTOG</name>
<evidence type="ECO:0000256" key="3">
    <source>
        <dbReference type="SAM" id="Coils"/>
    </source>
</evidence>
<accession>A0ABN4AI35</accession>
<dbReference type="InterPro" id="IPR032781">
    <property type="entry name" value="ABC_tran_Xtn"/>
</dbReference>
<keyword evidence="2" id="KW-0067">ATP-binding</keyword>
<keyword evidence="1" id="KW-0547">Nucleotide-binding</keyword>
<evidence type="ECO:0000256" key="1">
    <source>
        <dbReference type="ARBA" id="ARBA00022741"/>
    </source>
</evidence>
<feature type="domain" description="ABC transporter" evidence="4">
    <location>
        <begin position="324"/>
        <end position="543"/>
    </location>
</feature>
<dbReference type="InterPro" id="IPR017871">
    <property type="entry name" value="ABC_transporter-like_CS"/>
</dbReference>
<dbReference type="InterPro" id="IPR037118">
    <property type="entry name" value="Val-tRNA_synth_C_sf"/>
</dbReference>
<reference evidence="5 6" key="1">
    <citation type="submission" date="2011-07" db="EMBL/GenBank/DDBJ databases">
        <title>The complete genome of chromosome of Emticicia oligotrophica DSM 17448.</title>
        <authorList>
            <consortium name="US DOE Joint Genome Institute (JGI-PGF)"/>
            <person name="Lucas S."/>
            <person name="Han J."/>
            <person name="Lapidus A."/>
            <person name="Bruce D."/>
            <person name="Goodwin L."/>
            <person name="Pitluck S."/>
            <person name="Peters L."/>
            <person name="Kyrpides N."/>
            <person name="Mavromatis K."/>
            <person name="Ivanova N."/>
            <person name="Ovchinnikova G."/>
            <person name="Teshima H."/>
            <person name="Detter J.C."/>
            <person name="Tapia R."/>
            <person name="Han C."/>
            <person name="Land M."/>
            <person name="Hauser L."/>
            <person name="Markowitz V."/>
            <person name="Cheng J.-F."/>
            <person name="Hugenholtz P."/>
            <person name="Woyke T."/>
            <person name="Wu D."/>
            <person name="Tindall B."/>
            <person name="Pomrenke H."/>
            <person name="Brambilla E."/>
            <person name="Klenk H.-P."/>
            <person name="Eisen J.A."/>
        </authorList>
    </citation>
    <scope>NUCLEOTIDE SEQUENCE [LARGE SCALE GENOMIC DNA]</scope>
    <source>
        <strain evidence="5 6">DSM 17448</strain>
    </source>
</reference>
<dbReference type="Pfam" id="PF00005">
    <property type="entry name" value="ABC_tran"/>
    <property type="match status" value="2"/>
</dbReference>
<evidence type="ECO:0000313" key="5">
    <source>
        <dbReference type="EMBL" id="AFK01563.1"/>
    </source>
</evidence>
<evidence type="ECO:0000259" key="4">
    <source>
        <dbReference type="PROSITE" id="PS50893"/>
    </source>
</evidence>
<dbReference type="Pfam" id="PF12848">
    <property type="entry name" value="ABC_tran_Xtn"/>
    <property type="match status" value="1"/>
</dbReference>
<dbReference type="EMBL" id="CP002961">
    <property type="protein sequence ID" value="AFK01563.1"/>
    <property type="molecule type" value="Genomic_DNA"/>
</dbReference>
<proteinExistence type="predicted"/>
<dbReference type="PROSITE" id="PS00211">
    <property type="entry name" value="ABC_TRANSPORTER_1"/>
    <property type="match status" value="2"/>
</dbReference>
<dbReference type="InterPro" id="IPR032524">
    <property type="entry name" value="ABC_tran_C"/>
</dbReference>
<dbReference type="PANTHER" id="PTHR42855">
    <property type="entry name" value="ABC TRANSPORTER ATP-BINDING SUBUNIT"/>
    <property type="match status" value="1"/>
</dbReference>
<dbReference type="InterPro" id="IPR003439">
    <property type="entry name" value="ABC_transporter-like_ATP-bd"/>
</dbReference>
<gene>
    <name evidence="5" type="ordered locus">Emtol_0409</name>
</gene>
<dbReference type="Proteomes" id="UP000002875">
    <property type="component" value="Chromosome"/>
</dbReference>
<dbReference type="InterPro" id="IPR003593">
    <property type="entry name" value="AAA+_ATPase"/>
</dbReference>
<evidence type="ECO:0000313" key="6">
    <source>
        <dbReference type="Proteomes" id="UP000002875"/>
    </source>
</evidence>
<evidence type="ECO:0000256" key="2">
    <source>
        <dbReference type="ARBA" id="ARBA00022840"/>
    </source>
</evidence>
<dbReference type="Gene3D" id="1.10.287.380">
    <property type="entry name" value="Valyl-tRNA synthetase, C-terminal domain"/>
    <property type="match status" value="1"/>
</dbReference>
<dbReference type="InterPro" id="IPR051309">
    <property type="entry name" value="ABCF_ATPase"/>
</dbReference>
<keyword evidence="6" id="KW-1185">Reference proteome</keyword>
<feature type="coiled-coil region" evidence="3">
    <location>
        <begin position="572"/>
        <end position="606"/>
    </location>
</feature>
<sequence>MVGKTNQSVLNVMNYLSAENIGKNLGERWLFKNLTFGILQGEKVALIGSNGSGKSSMLDMIIGKADVDAGEISIRKDIRVGYLDQDPDFQAGKTVLETIFASENSNTIAIKEYEAALQSGDDNRIAKAIEKVDTFKAWDYEAKVKQILGKLGIEDFDKLVGNLSGGQKKRVALARVLIEEPDFLILDEPTNHLDLDTIEWLEGYLSSSNITLLLVTHDRYFLDKVCNRILELSNSKVFKYTGNYAYYLEKKEEQEAVDAATQKNYRNLLRKELEWMRRQPKARGTKSQSRIDAFYELKEKTVRKGPEDKLELSMKMERMGSKIIEIQHISKTFDNRKVIDEFSYTFKRGDRIGIVGKNGMGKSTMLEIITEKLKPDVGRVVVGDTIKIGYYSQAGLDFDESQRVIEVVREIAEYVKMADGSELSISNFLTLFLFPPAMQYSYVSKLSGGEKRRLQLLKILVQNPNFLILDEPTNDLDIATLNVLEDFLLNFAGCLLVVSHDRYFMDKLVDHLFVFEGEGYIRDYPGNYTDYRSWKEDQEAAELAAKNIQANKNNNVQTPTNVQNNEVKRKLSYKEQREYEGLSSEIESLEKKKASLLEKMNAGEGTHEELSAWAKEFETISEQIEEKEFRWLELSEYV</sequence>
<dbReference type="PROSITE" id="PS50893">
    <property type="entry name" value="ABC_TRANSPORTER_2"/>
    <property type="match status" value="2"/>
</dbReference>
<protein>
    <submittedName>
        <fullName evidence="5">ABC transporter related protein</fullName>
    </submittedName>
</protein>
<dbReference type="SMART" id="SM00382">
    <property type="entry name" value="AAA"/>
    <property type="match status" value="2"/>
</dbReference>
<dbReference type="SUPFAM" id="SSF52540">
    <property type="entry name" value="P-loop containing nucleoside triphosphate hydrolases"/>
    <property type="match status" value="2"/>
</dbReference>
<dbReference type="CDD" id="cd03221">
    <property type="entry name" value="ABCF_EF-3"/>
    <property type="match status" value="2"/>
</dbReference>
<dbReference type="Gene3D" id="3.40.50.300">
    <property type="entry name" value="P-loop containing nucleotide triphosphate hydrolases"/>
    <property type="match status" value="2"/>
</dbReference>
<keyword evidence="3" id="KW-0175">Coiled coil</keyword>
<organism evidence="5 6">
    <name type="scientific">Emticicia oligotrophica (strain DSM 17448 / CIP 109782 / MTCC 6937 / GPTSA100-15)</name>
    <dbReference type="NCBI Taxonomy" id="929562"/>
    <lineage>
        <taxon>Bacteria</taxon>
        <taxon>Pseudomonadati</taxon>
        <taxon>Bacteroidota</taxon>
        <taxon>Cytophagia</taxon>
        <taxon>Cytophagales</taxon>
        <taxon>Leadbetterellaceae</taxon>
        <taxon>Emticicia</taxon>
    </lineage>
</organism>
<dbReference type="PANTHER" id="PTHR42855:SF1">
    <property type="entry name" value="ABC TRANSPORTER DOMAIN-CONTAINING PROTEIN"/>
    <property type="match status" value="1"/>
</dbReference>